<name>A0ACC2U5R5_9FUNG</name>
<evidence type="ECO:0000313" key="2">
    <source>
        <dbReference type="Proteomes" id="UP001165960"/>
    </source>
</evidence>
<evidence type="ECO:0000313" key="1">
    <source>
        <dbReference type="EMBL" id="KAJ9082139.1"/>
    </source>
</evidence>
<accession>A0ACC2U5R5</accession>
<reference evidence="1" key="1">
    <citation type="submission" date="2022-04" db="EMBL/GenBank/DDBJ databases">
        <title>Genome of the entomopathogenic fungus Entomophthora muscae.</title>
        <authorList>
            <person name="Elya C."/>
            <person name="Lovett B.R."/>
            <person name="Lee E."/>
            <person name="Macias A.M."/>
            <person name="Hajek A.E."/>
            <person name="De Bivort B.L."/>
            <person name="Kasson M.T."/>
            <person name="De Fine Licht H.H."/>
            <person name="Stajich J.E."/>
        </authorList>
    </citation>
    <scope>NUCLEOTIDE SEQUENCE</scope>
    <source>
        <strain evidence="1">Berkeley</strain>
    </source>
</reference>
<protein>
    <submittedName>
        <fullName evidence="1">Uncharacterized protein</fullName>
    </submittedName>
</protein>
<organism evidence="1 2">
    <name type="scientific">Entomophthora muscae</name>
    <dbReference type="NCBI Taxonomy" id="34485"/>
    <lineage>
        <taxon>Eukaryota</taxon>
        <taxon>Fungi</taxon>
        <taxon>Fungi incertae sedis</taxon>
        <taxon>Zoopagomycota</taxon>
        <taxon>Entomophthoromycotina</taxon>
        <taxon>Entomophthoromycetes</taxon>
        <taxon>Entomophthorales</taxon>
        <taxon>Entomophthoraceae</taxon>
        <taxon>Entomophthora</taxon>
    </lineage>
</organism>
<proteinExistence type="predicted"/>
<dbReference type="EMBL" id="QTSX02001441">
    <property type="protein sequence ID" value="KAJ9082139.1"/>
    <property type="molecule type" value="Genomic_DNA"/>
</dbReference>
<sequence>MLMIGIPVDSTLIKFNLGALLHSIGEKLPNEWIPDTNNPYENSTVLFTAAEKRQAKASSIKNYALNGILKIVKELDVLVFWSPPTHLISRHCLVWCQSNILFYIPRKATN</sequence>
<keyword evidence="2" id="KW-1185">Reference proteome</keyword>
<dbReference type="Proteomes" id="UP001165960">
    <property type="component" value="Unassembled WGS sequence"/>
</dbReference>
<gene>
    <name evidence="1" type="ORF">DSO57_1007163</name>
</gene>
<comment type="caution">
    <text evidence="1">The sequence shown here is derived from an EMBL/GenBank/DDBJ whole genome shotgun (WGS) entry which is preliminary data.</text>
</comment>